<dbReference type="PANTHER" id="PTHR47595:SF1">
    <property type="entry name" value="MYB_SANT-LIKE DNA-BINDING DOMAIN-CONTAINING PROTEIN"/>
    <property type="match status" value="1"/>
</dbReference>
<gene>
    <name evidence="4" type="ORF">CEUTPL_LOCUS14540</name>
</gene>
<keyword evidence="5" id="KW-1185">Reference proteome</keyword>
<feature type="coiled-coil region" evidence="1">
    <location>
        <begin position="198"/>
        <end position="232"/>
    </location>
</feature>
<evidence type="ECO:0000256" key="1">
    <source>
        <dbReference type="SAM" id="Coils"/>
    </source>
</evidence>
<sequence length="287" mass="32849">MDTKKFRHVDIFKMLVRGMSDQGFEKTPDQMKLKLKKLKQEYINCKKNNSKSGAAPSTCPFYEELDLLFSLRPNLAVNMDCTEGIDTGDYEIEQECTDIFYGEQAEDGTDFDPGEGTSRDSNSETPHSAKRSGSNVQSEQAEDVTDFDPGEGTSRDSNSETPHSAKRSRSHVEGRKSYKAALNEYSEKLLEKQGTLINNTITKMLDSQKEMLETANREQRQWELEMLEKEQEFQRKQTETMMQMFTQCIQSLRPPTVSNLGPLRLVNLTSQRNLKDAEVEKQNKELK</sequence>
<feature type="compositionally biased region" description="Acidic residues" evidence="2">
    <location>
        <begin position="140"/>
        <end position="149"/>
    </location>
</feature>
<organism evidence="4 5">
    <name type="scientific">Ceutorhynchus assimilis</name>
    <name type="common">cabbage seed weevil</name>
    <dbReference type="NCBI Taxonomy" id="467358"/>
    <lineage>
        <taxon>Eukaryota</taxon>
        <taxon>Metazoa</taxon>
        <taxon>Ecdysozoa</taxon>
        <taxon>Arthropoda</taxon>
        <taxon>Hexapoda</taxon>
        <taxon>Insecta</taxon>
        <taxon>Pterygota</taxon>
        <taxon>Neoptera</taxon>
        <taxon>Endopterygota</taxon>
        <taxon>Coleoptera</taxon>
        <taxon>Polyphaga</taxon>
        <taxon>Cucujiformia</taxon>
        <taxon>Curculionidae</taxon>
        <taxon>Ceutorhynchinae</taxon>
        <taxon>Ceutorhynchus</taxon>
    </lineage>
</organism>
<protein>
    <recommendedName>
        <fullName evidence="3">Myb/SANT-like DNA-binding domain-containing protein</fullName>
    </recommendedName>
</protein>
<feature type="domain" description="Myb/SANT-like DNA-binding" evidence="3">
    <location>
        <begin position="4"/>
        <end position="67"/>
    </location>
</feature>
<proteinExistence type="predicted"/>
<evidence type="ECO:0000256" key="2">
    <source>
        <dbReference type="SAM" id="MobiDB-lite"/>
    </source>
</evidence>
<evidence type="ECO:0000259" key="3">
    <source>
        <dbReference type="Pfam" id="PF13837"/>
    </source>
</evidence>
<keyword evidence="1" id="KW-0175">Coiled coil</keyword>
<dbReference type="Pfam" id="PF13837">
    <property type="entry name" value="Myb_DNA-bind_4"/>
    <property type="match status" value="1"/>
</dbReference>
<evidence type="ECO:0000313" key="4">
    <source>
        <dbReference type="EMBL" id="CAH1183043.1"/>
    </source>
</evidence>
<name>A0A9P0GWW9_9CUCU</name>
<dbReference type="InterPro" id="IPR044822">
    <property type="entry name" value="Myb_DNA-bind_4"/>
</dbReference>
<comment type="caution">
    <text evidence="4">The sequence shown here is derived from an EMBL/GenBank/DDBJ whole genome shotgun (WGS) entry which is preliminary data.</text>
</comment>
<dbReference type="EMBL" id="CAKJTU040000003">
    <property type="protein sequence ID" value="CAH1183043.1"/>
    <property type="molecule type" value="Genomic_DNA"/>
</dbReference>
<feature type="region of interest" description="Disordered" evidence="2">
    <location>
        <begin position="104"/>
        <end position="176"/>
    </location>
</feature>
<accession>A0A9P0GWW9</accession>
<dbReference type="OrthoDB" id="6800615at2759"/>
<feature type="compositionally biased region" description="Polar residues" evidence="2">
    <location>
        <begin position="123"/>
        <end position="139"/>
    </location>
</feature>
<evidence type="ECO:0000313" key="5">
    <source>
        <dbReference type="Proteomes" id="UP001152799"/>
    </source>
</evidence>
<reference evidence="4" key="1">
    <citation type="submission" date="2022-01" db="EMBL/GenBank/DDBJ databases">
        <authorList>
            <person name="King R."/>
        </authorList>
    </citation>
    <scope>NUCLEOTIDE SEQUENCE</scope>
</reference>
<feature type="compositionally biased region" description="Acidic residues" evidence="2">
    <location>
        <begin position="104"/>
        <end position="113"/>
    </location>
</feature>
<dbReference type="AlphaFoldDB" id="A0A9P0GWW9"/>
<dbReference type="PANTHER" id="PTHR47595">
    <property type="entry name" value="HEAT SHOCK 70 KDA PROTEIN 14"/>
    <property type="match status" value="1"/>
</dbReference>
<dbReference type="Proteomes" id="UP001152799">
    <property type="component" value="Unassembled WGS sequence"/>
</dbReference>